<proteinExistence type="predicted"/>
<comment type="subcellular location">
    <subcellularLocation>
        <location evidence="1">Nucleus</location>
    </subcellularLocation>
</comment>
<evidence type="ECO:0000256" key="3">
    <source>
        <dbReference type="SAM" id="MobiDB-lite"/>
    </source>
</evidence>
<dbReference type="Gramene" id="Ma02_t00600.1">
    <property type="protein sequence ID" value="Ma02_p00600.1"/>
    <property type="gene ID" value="Ma02_g00600"/>
</dbReference>
<keyword evidence="2" id="KW-0539">Nucleus</keyword>
<dbReference type="AlphaFoldDB" id="A0A804HXU4"/>
<dbReference type="InParanoid" id="A0A804HXU4"/>
<evidence type="ECO:0000256" key="2">
    <source>
        <dbReference type="ARBA" id="ARBA00023242"/>
    </source>
</evidence>
<dbReference type="GO" id="GO:0003697">
    <property type="term" value="F:single-stranded DNA binding"/>
    <property type="evidence" value="ECO:0000318"/>
    <property type="project" value="GO_Central"/>
</dbReference>
<feature type="compositionally biased region" description="Basic and acidic residues" evidence="3">
    <location>
        <begin position="223"/>
        <end position="232"/>
    </location>
</feature>
<accession>A0A804HXU4</accession>
<dbReference type="EnsemblPlants" id="Ma02_t00600.1">
    <property type="protein sequence ID" value="Ma02_p00600.1"/>
    <property type="gene ID" value="Ma02_g00600"/>
</dbReference>
<dbReference type="Proteomes" id="UP000012960">
    <property type="component" value="Unplaced"/>
</dbReference>
<dbReference type="PANTHER" id="PTHR16171">
    <property type="entry name" value="DNA REPAIR PROTEIN COMPLEMENTING XP-G CELLS-RELATED"/>
    <property type="match status" value="1"/>
</dbReference>
<evidence type="ECO:0000313" key="5">
    <source>
        <dbReference type="Proteomes" id="UP000012960"/>
    </source>
</evidence>
<feature type="region of interest" description="Disordered" evidence="3">
    <location>
        <begin position="1"/>
        <end position="59"/>
    </location>
</feature>
<dbReference type="GO" id="GO:0004520">
    <property type="term" value="F:DNA endonuclease activity"/>
    <property type="evidence" value="ECO:0000318"/>
    <property type="project" value="GO_Central"/>
</dbReference>
<keyword evidence="5" id="KW-1185">Reference proteome</keyword>
<evidence type="ECO:0000313" key="4">
    <source>
        <dbReference type="EnsemblPlants" id="Ma02_p00600.1"/>
    </source>
</evidence>
<feature type="compositionally biased region" description="Polar residues" evidence="3">
    <location>
        <begin position="233"/>
        <end position="242"/>
    </location>
</feature>
<feature type="compositionally biased region" description="Basic and acidic residues" evidence="3">
    <location>
        <begin position="1"/>
        <end position="30"/>
    </location>
</feature>
<sequence length="570" mass="63839">MTRDLQRNLDLMEKYEQEKRRGDNSSDRVASHTKNVVDVSEGLSGNNHSPSVASNEGIGVTFTEKSSSLPLDRRGYMDELAIHGSEGAIVISFSEDDSGKKATDDDNIFMQLIFGGQKTNLPLECVHSDKSTNDSESDCSWEEGLVKEISEIPNSFADITASPKSDLKKNQSSLAESSYEVAGVDWEEGVCQNPDTSSQFLDKLVKDVSRGMLQEEADIQEAIRRSPEDFKEQNSSTNSSAVTKLMRSVKDQISDGVILHKLVTNTCVHLGNDAEESPSCNDEQLDNRCKEDDLQIPDSSKNNLDSYNLSANLLMVAQVGWNNLLMLVIKSKLNLVQECPWRNCVRSRPNTSTKITDDGSEVVVGSSNRDSRHLSRSSVSPERGYNNSLSGNSSLMEEIIDTGMKSQQNIAEKDNTISDHIGYSTQILNNQMEVSEASLDKEISLLRQERVNLGNEQRMLERDAECVNNEMFAECHNVNAHMQLLITFLKNCRNCFKCLVCLILLHLQNRSSVCLYRNDKPYILREGVSESSMYCIVPSLFQHAPATHLHRMRAWLRSRQTNPYGIASWK</sequence>
<organism evidence="4 5">
    <name type="scientific">Musa acuminata subsp. malaccensis</name>
    <name type="common">Wild banana</name>
    <name type="synonym">Musa malaccensis</name>
    <dbReference type="NCBI Taxonomy" id="214687"/>
    <lineage>
        <taxon>Eukaryota</taxon>
        <taxon>Viridiplantae</taxon>
        <taxon>Streptophyta</taxon>
        <taxon>Embryophyta</taxon>
        <taxon>Tracheophyta</taxon>
        <taxon>Spermatophyta</taxon>
        <taxon>Magnoliopsida</taxon>
        <taxon>Liliopsida</taxon>
        <taxon>Zingiberales</taxon>
        <taxon>Musaceae</taxon>
        <taxon>Musa</taxon>
    </lineage>
</organism>
<dbReference type="PANTHER" id="PTHR16171:SF7">
    <property type="entry name" value="DNA REPAIR PROTEIN RAD2"/>
    <property type="match status" value="1"/>
</dbReference>
<feature type="region of interest" description="Disordered" evidence="3">
    <location>
        <begin position="348"/>
        <end position="391"/>
    </location>
</feature>
<feature type="compositionally biased region" description="Polar residues" evidence="3">
    <location>
        <begin position="43"/>
        <end position="54"/>
    </location>
</feature>
<protein>
    <submittedName>
        <fullName evidence="4">Uncharacterized protein</fullName>
    </submittedName>
</protein>
<reference evidence="4" key="1">
    <citation type="submission" date="2021-05" db="UniProtKB">
        <authorList>
            <consortium name="EnsemblPlants"/>
        </authorList>
    </citation>
    <scope>IDENTIFICATION</scope>
    <source>
        <strain evidence="4">subsp. malaccensis</strain>
    </source>
</reference>
<evidence type="ECO:0000256" key="1">
    <source>
        <dbReference type="ARBA" id="ARBA00004123"/>
    </source>
</evidence>
<name>A0A804HXU4_MUSAM</name>
<dbReference type="GO" id="GO:0005634">
    <property type="term" value="C:nucleus"/>
    <property type="evidence" value="ECO:0000318"/>
    <property type="project" value="GO_Central"/>
</dbReference>
<feature type="region of interest" description="Disordered" evidence="3">
    <location>
        <begin position="223"/>
        <end position="242"/>
    </location>
</feature>